<keyword evidence="2" id="KW-0804">Transcription</keyword>
<organism evidence="4 5">
    <name type="scientific">Acidisarcina polymorpha</name>
    <dbReference type="NCBI Taxonomy" id="2211140"/>
    <lineage>
        <taxon>Bacteria</taxon>
        <taxon>Pseudomonadati</taxon>
        <taxon>Acidobacteriota</taxon>
        <taxon>Terriglobia</taxon>
        <taxon>Terriglobales</taxon>
        <taxon>Acidobacteriaceae</taxon>
        <taxon>Acidisarcina</taxon>
    </lineage>
</organism>
<dbReference type="OrthoDB" id="6382410at2"/>
<dbReference type="SMART" id="SM00342">
    <property type="entry name" value="HTH_ARAC"/>
    <property type="match status" value="1"/>
</dbReference>
<dbReference type="Pfam" id="PF12833">
    <property type="entry name" value="HTH_18"/>
    <property type="match status" value="1"/>
</dbReference>
<dbReference type="KEGG" id="abas:ACPOL_2860"/>
<dbReference type="RefSeq" id="WP_114207449.1">
    <property type="nucleotide sequence ID" value="NZ_CP030840.1"/>
</dbReference>
<evidence type="ECO:0000256" key="2">
    <source>
        <dbReference type="ARBA" id="ARBA00023163"/>
    </source>
</evidence>
<dbReference type="GO" id="GO:0003700">
    <property type="term" value="F:DNA-binding transcription factor activity"/>
    <property type="evidence" value="ECO:0007669"/>
    <property type="project" value="InterPro"/>
</dbReference>
<dbReference type="Gene3D" id="3.40.50.880">
    <property type="match status" value="1"/>
</dbReference>
<dbReference type="CDD" id="cd03137">
    <property type="entry name" value="GATase1_AraC_1"/>
    <property type="match status" value="1"/>
</dbReference>
<dbReference type="EMBL" id="CP030840">
    <property type="protein sequence ID" value="AXC12164.1"/>
    <property type="molecule type" value="Genomic_DNA"/>
</dbReference>
<sequence>MPLNKDTKVATVVYDGLCTFEFGVAVEAFGLPRPELDGWYDFSVMACEPGPIRAVGGIVVVPQYHTLKKLKAANMIVIPGWRNFSEKPPQALLNALRKASQRGVRIVSLCSGVFVLAAAGLLDGRSATTHWKYAEKLQRDYPMIHVKPHILYIEDRGVFTSAGSAAAIDLCLHISRRDHGTKIGNAVARRLVVQPHREGGQKQFIDSPMGDEDSPWFAELLVWVHKRIKRNIAVNEMAAKLNMSPRTFARKFESAVGESPGRWILSVRIRRAKDLLETTQLSLEEVAHRCGFSDAALMRHHFVRRVGTTPSTYRRDFNTKLKAPGLHKE</sequence>
<evidence type="ECO:0000256" key="1">
    <source>
        <dbReference type="ARBA" id="ARBA00023015"/>
    </source>
</evidence>
<feature type="domain" description="HTH araC/xylS-type" evidence="3">
    <location>
        <begin position="218"/>
        <end position="316"/>
    </location>
</feature>
<dbReference type="SUPFAM" id="SSF52317">
    <property type="entry name" value="Class I glutamine amidotransferase-like"/>
    <property type="match status" value="1"/>
</dbReference>
<protein>
    <submittedName>
        <fullName evidence="4">Transcriptional regulator containing an amidase domain and an AraC-type DNA-binding HTH domain</fullName>
    </submittedName>
</protein>
<dbReference type="SUPFAM" id="SSF46689">
    <property type="entry name" value="Homeodomain-like"/>
    <property type="match status" value="2"/>
</dbReference>
<dbReference type="Pfam" id="PF01965">
    <property type="entry name" value="DJ-1_PfpI"/>
    <property type="match status" value="1"/>
</dbReference>
<dbReference type="PANTHER" id="PTHR43130">
    <property type="entry name" value="ARAC-FAMILY TRANSCRIPTIONAL REGULATOR"/>
    <property type="match status" value="1"/>
</dbReference>
<dbReference type="InterPro" id="IPR052158">
    <property type="entry name" value="INH-QAR"/>
</dbReference>
<keyword evidence="5" id="KW-1185">Reference proteome</keyword>
<dbReference type="InterPro" id="IPR018060">
    <property type="entry name" value="HTH_AraC"/>
</dbReference>
<dbReference type="Proteomes" id="UP000253606">
    <property type="component" value="Chromosome"/>
</dbReference>
<dbReference type="AlphaFoldDB" id="A0A2Z5G077"/>
<evidence type="ECO:0000313" key="5">
    <source>
        <dbReference type="Proteomes" id="UP000253606"/>
    </source>
</evidence>
<dbReference type="InterPro" id="IPR009057">
    <property type="entry name" value="Homeodomain-like_sf"/>
</dbReference>
<keyword evidence="1" id="KW-0805">Transcription regulation</keyword>
<accession>A0A2Z5G077</accession>
<dbReference type="InterPro" id="IPR029062">
    <property type="entry name" value="Class_I_gatase-like"/>
</dbReference>
<keyword evidence="4" id="KW-0238">DNA-binding</keyword>
<dbReference type="InterPro" id="IPR002818">
    <property type="entry name" value="DJ-1/PfpI"/>
</dbReference>
<evidence type="ECO:0000313" key="4">
    <source>
        <dbReference type="EMBL" id="AXC12164.1"/>
    </source>
</evidence>
<dbReference type="Gene3D" id="1.10.10.60">
    <property type="entry name" value="Homeodomain-like"/>
    <property type="match status" value="1"/>
</dbReference>
<reference evidence="4 5" key="1">
    <citation type="journal article" date="2018" name="Front. Microbiol.">
        <title>Hydrolytic Capabilities as a Key to Environmental Success: Chitinolytic and Cellulolytic Acidobacteria From Acidic Sub-arctic Soils and Boreal Peatlands.</title>
        <authorList>
            <person name="Belova S.E."/>
            <person name="Ravin N.V."/>
            <person name="Pankratov T.A."/>
            <person name="Rakitin A.L."/>
            <person name="Ivanova A.A."/>
            <person name="Beletsky A.V."/>
            <person name="Mardanov A.V."/>
            <person name="Sinninghe Damste J.S."/>
            <person name="Dedysh S.N."/>
        </authorList>
    </citation>
    <scope>NUCLEOTIDE SEQUENCE [LARGE SCALE GENOMIC DNA]</scope>
    <source>
        <strain evidence="4 5">SBC82</strain>
    </source>
</reference>
<proteinExistence type="predicted"/>
<dbReference type="PROSITE" id="PS01124">
    <property type="entry name" value="HTH_ARAC_FAMILY_2"/>
    <property type="match status" value="1"/>
</dbReference>
<dbReference type="NCBIfam" id="NF006902">
    <property type="entry name" value="PRK09393.1"/>
    <property type="match status" value="1"/>
</dbReference>
<gene>
    <name evidence="4" type="ORF">ACPOL_2860</name>
</gene>
<name>A0A2Z5G077_9BACT</name>
<dbReference type="PANTHER" id="PTHR43130:SF3">
    <property type="entry name" value="HTH-TYPE TRANSCRIPTIONAL REGULATOR RV1931C"/>
    <property type="match status" value="1"/>
</dbReference>
<evidence type="ECO:0000259" key="3">
    <source>
        <dbReference type="PROSITE" id="PS01124"/>
    </source>
</evidence>
<dbReference type="GO" id="GO:0043565">
    <property type="term" value="F:sequence-specific DNA binding"/>
    <property type="evidence" value="ECO:0007669"/>
    <property type="project" value="InterPro"/>
</dbReference>